<protein>
    <submittedName>
        <fullName evidence="1">Uncharacterized protein</fullName>
    </submittedName>
</protein>
<reference evidence="1" key="1">
    <citation type="journal article" date="2021" name="Mol. Ecol. Resour.">
        <title>Apolygus lucorum genome provides insights into omnivorousness and mesophyll feeding.</title>
        <authorList>
            <person name="Liu Y."/>
            <person name="Liu H."/>
            <person name="Wang H."/>
            <person name="Huang T."/>
            <person name="Liu B."/>
            <person name="Yang B."/>
            <person name="Yin L."/>
            <person name="Li B."/>
            <person name="Zhang Y."/>
            <person name="Zhang S."/>
            <person name="Jiang F."/>
            <person name="Zhang X."/>
            <person name="Ren Y."/>
            <person name="Wang B."/>
            <person name="Wang S."/>
            <person name="Lu Y."/>
            <person name="Wu K."/>
            <person name="Fan W."/>
            <person name="Wang G."/>
        </authorList>
    </citation>
    <scope>NUCLEOTIDE SEQUENCE</scope>
    <source>
        <strain evidence="1">12Hb</strain>
    </source>
</reference>
<dbReference type="Proteomes" id="UP000466442">
    <property type="component" value="Unassembled WGS sequence"/>
</dbReference>
<accession>A0A8S9Y2A6</accession>
<proteinExistence type="predicted"/>
<name>A0A8S9Y2A6_APOLU</name>
<organism evidence="1 2">
    <name type="scientific">Apolygus lucorum</name>
    <name type="common">Small green plant bug</name>
    <name type="synonym">Lygocoris lucorum</name>
    <dbReference type="NCBI Taxonomy" id="248454"/>
    <lineage>
        <taxon>Eukaryota</taxon>
        <taxon>Metazoa</taxon>
        <taxon>Ecdysozoa</taxon>
        <taxon>Arthropoda</taxon>
        <taxon>Hexapoda</taxon>
        <taxon>Insecta</taxon>
        <taxon>Pterygota</taxon>
        <taxon>Neoptera</taxon>
        <taxon>Paraneoptera</taxon>
        <taxon>Hemiptera</taxon>
        <taxon>Heteroptera</taxon>
        <taxon>Panheteroptera</taxon>
        <taxon>Cimicomorpha</taxon>
        <taxon>Miridae</taxon>
        <taxon>Mirini</taxon>
        <taxon>Apolygus</taxon>
    </lineage>
</organism>
<keyword evidence="2" id="KW-1185">Reference proteome</keyword>
<sequence length="350" mass="37958">MLGEPSTFSMGADTQEKLAFSTLRTLVSKRQLTYSYITSCKMKAGIASVLLTLACFSSSKGISIGSLDDPYVWSNELVWDSSSKTSLILNYKENGDFSATLRIGGWTYDYAKDMPILAATLSTNVFTEFVYVKYGVGLNLNLVNAVVTGDSKGEFKYLLKNMIVILTDKLALGGTLQGERFDITTFGANLLTFGVDTQDDPEEWRNSILWNEKKPLSFSLQYKSADGKVQNGEVSGELKMGNSEDWSPVAAVAFRNKVSNILNGDLISALSIAAGLHHNDFQGSVTANKTEFKYLFNANIKGDNASVGGLVQGSKATLTNGGLKANLFGTLASLMVNERLDSVKDVTINI</sequence>
<comment type="caution">
    <text evidence="1">The sequence shown here is derived from an EMBL/GenBank/DDBJ whole genome shotgun (WGS) entry which is preliminary data.</text>
</comment>
<evidence type="ECO:0000313" key="1">
    <source>
        <dbReference type="EMBL" id="KAF6214691.1"/>
    </source>
</evidence>
<dbReference type="AlphaFoldDB" id="A0A8S9Y2A6"/>
<dbReference type="EMBL" id="WIXP02000002">
    <property type="protein sequence ID" value="KAF6214691.1"/>
    <property type="molecule type" value="Genomic_DNA"/>
</dbReference>
<evidence type="ECO:0000313" key="2">
    <source>
        <dbReference type="Proteomes" id="UP000466442"/>
    </source>
</evidence>
<gene>
    <name evidence="1" type="ORF">GE061_009434</name>
</gene>